<dbReference type="EMBL" id="CDOK01000127">
    <property type="protein sequence ID" value="CEN50297.1"/>
    <property type="molecule type" value="Genomic_DNA"/>
</dbReference>
<protein>
    <submittedName>
        <fullName evidence="1">Uncharacterized protein</fullName>
    </submittedName>
</protein>
<proteinExistence type="predicted"/>
<dbReference type="AlphaFoldDB" id="A0A0B7IJW5"/>
<organism evidence="1 2">
    <name type="scientific">Capnocytophaga canimorsus</name>
    <dbReference type="NCBI Taxonomy" id="28188"/>
    <lineage>
        <taxon>Bacteria</taxon>
        <taxon>Pseudomonadati</taxon>
        <taxon>Bacteroidota</taxon>
        <taxon>Flavobacteriia</taxon>
        <taxon>Flavobacteriales</taxon>
        <taxon>Flavobacteriaceae</taxon>
        <taxon>Capnocytophaga</taxon>
    </lineage>
</organism>
<sequence>MKNRDINGFCSDYWKSYSEVIPSEKAYGIQSRNLYSGGI</sequence>
<gene>
    <name evidence="1" type="ORF">CCAN11_2120009</name>
</gene>
<evidence type="ECO:0000313" key="2">
    <source>
        <dbReference type="Proteomes" id="UP000039370"/>
    </source>
</evidence>
<accession>A0A0B7IJW5</accession>
<dbReference type="Proteomes" id="UP000039370">
    <property type="component" value="Unassembled WGS sequence"/>
</dbReference>
<name>A0A0B7IJW5_9FLAO</name>
<reference evidence="2" key="1">
    <citation type="submission" date="2015-01" db="EMBL/GenBank/DDBJ databases">
        <authorList>
            <person name="MANFREDI Pablo"/>
        </authorList>
    </citation>
    <scope>NUCLEOTIDE SEQUENCE [LARGE SCALE GENOMIC DNA]</scope>
    <source>
        <strain evidence="2">Cc11</strain>
    </source>
</reference>
<evidence type="ECO:0000313" key="1">
    <source>
        <dbReference type="EMBL" id="CEN50297.1"/>
    </source>
</evidence>